<dbReference type="AlphaFoldDB" id="A0A5R9J4M4"/>
<dbReference type="PROSITE" id="PS51459">
    <property type="entry name" value="FIDO"/>
    <property type="match status" value="1"/>
</dbReference>
<dbReference type="Proteomes" id="UP000305654">
    <property type="component" value="Unassembled WGS sequence"/>
</dbReference>
<dbReference type="PANTHER" id="PTHR13504:SF38">
    <property type="entry name" value="FIDO DOMAIN-CONTAINING PROTEIN"/>
    <property type="match status" value="1"/>
</dbReference>
<sequence length="438" mass="48478">MPLQQRPAQTSRITLEDRLREDRAAERLALDARATEAARVPGFDEHGTESPNEALRVDLPFDDRRLDDRRFMRTAGVADNMVTLLPGPLPRVLPTGSWLPELEQAAWALGQLKSKADTLPSALRLHQLHARRDAIAASQLVGTSATLAMLLAREADQSPSPSRDLRQAENHVAYYFSLLQSRDTQGRSLEPTIETLCGMHRRLNERITAHAGMLRSKPITLGGYRLGPWRVVPPPPQEIAGALQDLESFLTGAKSLPMLVRAALACAQVEAIAPFDDGNDFITFLLPSVISLHAGYPPLFLSDIFLANRVRFRECLSSALLGGDWDAWLTFFLQAVVESCAAAERRIGHLTQTAAAWHARLAQVRSDSQAHRLAELVLDQPVVTVGQAQRMLGVSFQTANTAVQTLVRHEILAQYQRHDRNRIFLAPRIVAMFEAAEA</sequence>
<gene>
    <name evidence="2" type="ORF">FE263_10960</name>
</gene>
<dbReference type="PANTHER" id="PTHR13504">
    <property type="entry name" value="FIDO DOMAIN-CONTAINING PROTEIN DDB_G0283145"/>
    <property type="match status" value="1"/>
</dbReference>
<dbReference type="Gene3D" id="1.10.3290.10">
    <property type="entry name" value="Fido-like domain"/>
    <property type="match status" value="1"/>
</dbReference>
<dbReference type="Pfam" id="PF13784">
    <property type="entry name" value="Fic_N"/>
    <property type="match status" value="1"/>
</dbReference>
<comment type="caution">
    <text evidence="2">The sequence shown here is derived from an EMBL/GenBank/DDBJ whole genome shotgun (WGS) entry which is preliminary data.</text>
</comment>
<dbReference type="InterPro" id="IPR025758">
    <property type="entry name" value="Fic/DOC_N"/>
</dbReference>
<evidence type="ECO:0000259" key="1">
    <source>
        <dbReference type="PROSITE" id="PS51459"/>
    </source>
</evidence>
<evidence type="ECO:0000313" key="3">
    <source>
        <dbReference type="Proteomes" id="UP000305654"/>
    </source>
</evidence>
<dbReference type="EMBL" id="VCDI01000003">
    <property type="protein sequence ID" value="TLU72564.1"/>
    <property type="molecule type" value="Genomic_DNA"/>
</dbReference>
<protein>
    <submittedName>
        <fullName evidence="2">Fic family protein</fullName>
    </submittedName>
</protein>
<accession>A0A5R9J4M4</accession>
<name>A0A5R9J4M4_9PROT</name>
<evidence type="ECO:0000313" key="2">
    <source>
        <dbReference type="EMBL" id="TLU72564.1"/>
    </source>
</evidence>
<dbReference type="Pfam" id="PF02661">
    <property type="entry name" value="Fic"/>
    <property type="match status" value="1"/>
</dbReference>
<dbReference type="InterPro" id="IPR040198">
    <property type="entry name" value="Fido_containing"/>
</dbReference>
<feature type="domain" description="Fido" evidence="1">
    <location>
        <begin position="191"/>
        <end position="334"/>
    </location>
</feature>
<keyword evidence="3" id="KW-1185">Reference proteome</keyword>
<dbReference type="InterPro" id="IPR003812">
    <property type="entry name" value="Fido"/>
</dbReference>
<dbReference type="InterPro" id="IPR036597">
    <property type="entry name" value="Fido-like_dom_sf"/>
</dbReference>
<reference evidence="2 3" key="1">
    <citation type="submission" date="2019-05" db="EMBL/GenBank/DDBJ databases">
        <authorList>
            <person name="Pankratov T."/>
            <person name="Grouzdev D."/>
        </authorList>
    </citation>
    <scope>NUCLEOTIDE SEQUENCE [LARGE SCALE GENOMIC DNA]</scope>
    <source>
        <strain evidence="2 3">KEBCLARHB70R</strain>
    </source>
</reference>
<organism evidence="2 3">
    <name type="scientific">Lichenicoccus roseus</name>
    <dbReference type="NCBI Taxonomy" id="2683649"/>
    <lineage>
        <taxon>Bacteria</taxon>
        <taxon>Pseudomonadati</taxon>
        <taxon>Pseudomonadota</taxon>
        <taxon>Alphaproteobacteria</taxon>
        <taxon>Acetobacterales</taxon>
        <taxon>Acetobacteraceae</taxon>
        <taxon>Lichenicoccus</taxon>
    </lineage>
</organism>
<dbReference type="SUPFAM" id="SSF140931">
    <property type="entry name" value="Fic-like"/>
    <property type="match status" value="1"/>
</dbReference>
<proteinExistence type="predicted"/>
<dbReference type="OrthoDB" id="9813719at2"/>